<proteinExistence type="predicted"/>
<gene>
    <name evidence="1" type="ORF">CEXT_361591</name>
</gene>
<dbReference type="AlphaFoldDB" id="A0AAV4WHQ0"/>
<protein>
    <submittedName>
        <fullName evidence="1">Uncharacterized protein</fullName>
    </submittedName>
</protein>
<reference evidence="1 2" key="1">
    <citation type="submission" date="2021-06" db="EMBL/GenBank/DDBJ databases">
        <title>Caerostris extrusa draft genome.</title>
        <authorList>
            <person name="Kono N."/>
            <person name="Arakawa K."/>
        </authorList>
    </citation>
    <scope>NUCLEOTIDE SEQUENCE [LARGE SCALE GENOMIC DNA]</scope>
</reference>
<evidence type="ECO:0000313" key="2">
    <source>
        <dbReference type="Proteomes" id="UP001054945"/>
    </source>
</evidence>
<organism evidence="1 2">
    <name type="scientific">Caerostris extrusa</name>
    <name type="common">Bark spider</name>
    <name type="synonym">Caerostris bankana</name>
    <dbReference type="NCBI Taxonomy" id="172846"/>
    <lineage>
        <taxon>Eukaryota</taxon>
        <taxon>Metazoa</taxon>
        <taxon>Ecdysozoa</taxon>
        <taxon>Arthropoda</taxon>
        <taxon>Chelicerata</taxon>
        <taxon>Arachnida</taxon>
        <taxon>Araneae</taxon>
        <taxon>Araneomorphae</taxon>
        <taxon>Entelegynae</taxon>
        <taxon>Araneoidea</taxon>
        <taxon>Araneidae</taxon>
        <taxon>Caerostris</taxon>
    </lineage>
</organism>
<keyword evidence="2" id="KW-1185">Reference proteome</keyword>
<accession>A0AAV4WHQ0</accession>
<sequence length="188" mass="21680">MIKEKSAMYEHSIVLPLNFSLTLKYRKLRLKDFPEMIVAKAEEKFDEVYSRSSRNSRRIGKIVCSIRGRREPPTTPLPETGVTCSRDILTTLLYSSHIFYTVSYSRLMNALIGFFPARLENHGTPQSGSGSERRGFILDHVWELVVSRDDSPLRRITRPKFGTGDFGSRGQKVRRCGGRRRLKSFSRY</sequence>
<dbReference type="EMBL" id="BPLR01016109">
    <property type="protein sequence ID" value="GIY81334.1"/>
    <property type="molecule type" value="Genomic_DNA"/>
</dbReference>
<dbReference type="Proteomes" id="UP001054945">
    <property type="component" value="Unassembled WGS sequence"/>
</dbReference>
<evidence type="ECO:0000313" key="1">
    <source>
        <dbReference type="EMBL" id="GIY81334.1"/>
    </source>
</evidence>
<name>A0AAV4WHQ0_CAEEX</name>
<comment type="caution">
    <text evidence="1">The sequence shown here is derived from an EMBL/GenBank/DDBJ whole genome shotgun (WGS) entry which is preliminary data.</text>
</comment>